<sequence>MPVNVASLPPDILGPIFQLLVSSSLQGKIDVMGPTERPVVLELLRVCRHWHAVADSDASLWTTLHLFCPAAGMLPTIRRWLDRAKHLPLSLALADHRRGSSDHPANTVLQEFVSRFSQWKSIIVVTANFAPAALHLPLGLGGTNDVLEYAEFRHDLCTPFELSYRLWGILLTSTGLRGMTWIGKCDLGSETAEEMPYFAALMDHTGLARLEYLQTRVTLNNNAVSLLSSLPNLGRLVLTDITMPAISHGVLFPLSIPTLHTLEFRSHPSHLMRLNPIMPALSRIVLNFRYLTLESIAVLLEEKCTHLKHFECAVLDDNGARGGLFAMLARTMPSLITVKLTFKHRLRRPWLMGHVRFPDLEHVRIRCEKDGCNEFDSLLPLFRV</sequence>
<dbReference type="Pfam" id="PF12937">
    <property type="entry name" value="F-box-like"/>
    <property type="match status" value="1"/>
</dbReference>
<dbReference type="Gene3D" id="1.20.1280.50">
    <property type="match status" value="1"/>
</dbReference>
<evidence type="ECO:0000313" key="2">
    <source>
        <dbReference type="EMBL" id="KAK7053083.1"/>
    </source>
</evidence>
<reference evidence="2 3" key="1">
    <citation type="submission" date="2024-01" db="EMBL/GenBank/DDBJ databases">
        <title>A draft genome for a cacao thread blight-causing isolate of Paramarasmius palmivorus.</title>
        <authorList>
            <person name="Baruah I.K."/>
            <person name="Bukari Y."/>
            <person name="Amoako-Attah I."/>
            <person name="Meinhardt L.W."/>
            <person name="Bailey B.A."/>
            <person name="Cohen S.P."/>
        </authorList>
    </citation>
    <scope>NUCLEOTIDE SEQUENCE [LARGE SCALE GENOMIC DNA]</scope>
    <source>
        <strain evidence="2 3">GH-12</strain>
    </source>
</reference>
<proteinExistence type="predicted"/>
<comment type="caution">
    <text evidence="2">The sequence shown here is derived from an EMBL/GenBank/DDBJ whole genome shotgun (WGS) entry which is preliminary data.</text>
</comment>
<dbReference type="AlphaFoldDB" id="A0AAW0DN52"/>
<organism evidence="2 3">
    <name type="scientific">Paramarasmius palmivorus</name>
    <dbReference type="NCBI Taxonomy" id="297713"/>
    <lineage>
        <taxon>Eukaryota</taxon>
        <taxon>Fungi</taxon>
        <taxon>Dikarya</taxon>
        <taxon>Basidiomycota</taxon>
        <taxon>Agaricomycotina</taxon>
        <taxon>Agaricomycetes</taxon>
        <taxon>Agaricomycetidae</taxon>
        <taxon>Agaricales</taxon>
        <taxon>Marasmiineae</taxon>
        <taxon>Marasmiaceae</taxon>
        <taxon>Paramarasmius</taxon>
    </lineage>
</organism>
<feature type="domain" description="F-box" evidence="1">
    <location>
        <begin position="2"/>
        <end position="64"/>
    </location>
</feature>
<keyword evidence="3" id="KW-1185">Reference proteome</keyword>
<protein>
    <recommendedName>
        <fullName evidence="1">F-box domain-containing protein</fullName>
    </recommendedName>
</protein>
<dbReference type="InterPro" id="IPR001810">
    <property type="entry name" value="F-box_dom"/>
</dbReference>
<evidence type="ECO:0000313" key="3">
    <source>
        <dbReference type="Proteomes" id="UP001383192"/>
    </source>
</evidence>
<gene>
    <name evidence="2" type="ORF">VNI00_004404</name>
</gene>
<evidence type="ECO:0000259" key="1">
    <source>
        <dbReference type="PROSITE" id="PS50181"/>
    </source>
</evidence>
<dbReference type="EMBL" id="JAYKXP010000011">
    <property type="protein sequence ID" value="KAK7053083.1"/>
    <property type="molecule type" value="Genomic_DNA"/>
</dbReference>
<accession>A0AAW0DN52</accession>
<dbReference type="PROSITE" id="PS50181">
    <property type="entry name" value="FBOX"/>
    <property type="match status" value="1"/>
</dbReference>
<name>A0AAW0DN52_9AGAR</name>
<dbReference type="Proteomes" id="UP001383192">
    <property type="component" value="Unassembled WGS sequence"/>
</dbReference>